<sequence>MNFTQTLLRVEPSTIIFPPTYISNTNHLAVKIINEENEIIQGEWRKFPSYDEEQKYIQSLDINDPKIRSDLWEAFLYKSDIFQIGPISSEIWPSRYQQFIISFTPKEPGNFCETAYFTELDPAKDEKININNNQQFLRRIPLTIKGTGMPPMAKFNVNQINVGHVMLDSFFEYRVKLENIGHVDLNFHLDCQPQSRATSSRSYSRRGTNINDSSNSIIFTPESGSIPANNSLPITIQLNANHVGQLNELFTFTIDGTDSYKPQILITGKVLGPSFKIDKHNIDFSVVSFGFLYTESFEITNESQIPFDFNFHLANDGTFEFREFNVVPSSCTVPKFGTQKVCIEFIPIRIQDYNVNLIIDAPKFDDILFTMPISATCIVPEITVKKGEISLGEIFIGHRFRSFVSLADETNYPAKYEFIDPNDSSSLEATIEFLKPRGIIPANQSEECPFVITPHQLGPMKFVRYVRIYGSENPSIPFTITAFCRGPNILLSTTDVSFGQINVLEDVTKEITVFNDSLIESHFVATFANDNKAFDVFPVESDILAGQKLTLRITANLNDVGFFRGRLILSFLHIAPMTVELKAKGFGSTLVPSIDMEKIDFGYVFIGQKAICHFSLENRGRRSQEVRWSFPKPKNDESTTVMKSIEPDQITINKGEIAHFKLTIESPIAETFSFNLLCHCILNRQRSEVFNPQVIGTFIKPLIEFQLKNMTFKYVHDVLREEEISGNISSSSFVSPSKSLLMPIIQQNQIKNLSLLPLTISTVCPNHFSISPSEFTIQPQETEFLEVTFDPSYKTTFASETFDTHIRFNFQDSPHFYNLKIHSEFVFPNLSFEPSTSIDFGILMTNAEDSRQIRAINTSPVSESFYWELLPQKDSSENGLNSDEIRIFDIYPIRGNVDPGESIEMHVSFFASEGNKVNGSAHFSSVAICHVIGGPEYAINLTGQSASIHYSLSTKSIDFGQADYSSHLNETFSLDNKSEVPISFKVKIPKNCGFKSIHVSPKEGSVEAGETIHFSLNLICGIPKSFKTSFLIEISHFVDEQIDLSADCYYPQLHFSDLKRDEDDPTTEFIKKKETTIQNEINFDEEEKNLLIERSTNQKKILNSSSLVRPISKLSSIRRFDGFVLSSFVVDFEEIILGETRSIDFELSSLTPFPICFEILAQSLNGTGFSISPTSFLDIPPNENLKVTITFDTMKRTIEKLGVCDYQIPIVIKEDLGYILTIKVTLKMPTLTFSKTAFEFEPTIAGQTRIQTFQIQNQNEVPCEFKFEYSKKTNVFLMNPSNVILPPSSFVNVDISFSPVAAKEYVMQFPVRIKHNDDVFNISVKGKGIQMKLIFEPSSINFNSIEEFSEPSKMSVDVINNENYPIDIFSPQFDYELLLRTLRNIDKMNSNLNQMKIYVHLGKTTVSQAISKHMNGIPIISLAEVWQTLLATTTATSDDYISTLHDFISQKEYQKGFVIDGLDVFPENNESESFLIHFLKQKSTQEELQKNPFTVLQHASSTSNEISLSCILEALDGHYVYHIALNANEAILAQRQSSKNTDESSLKMQKNKEEVSKLFNMTEDEYQQLSDEQQQIVDKKRDYLRKYIMLHGDDLSNVNLDGNLQIEKEKAEKTKKQKQTKSTVPTDPFLFSVMLFQYTFGRMCEKVSSKSNFILNDFYINKSSSVATSNTTAKTTASGNRGKNSIKNQKDKNKELLNEFSISSNGNLLVDASLPIDSVLNEIFGFLPDLSSLKEKSLSQSLQQPRLVLPKDSVVGSLTLQKMPDFFRIVNDHLSTQFEIPEDLINAYQIYLKQESGNNIHVSESVSNDNLEEEEYYFDYDLKNYTKRWHIESNSRITLNLEFNAEIIGNYSSNLLFGICNCRNEIFKLPLAGEVIRPDIDRNPKIIFGNVSNGPSSKATFSYIQSTGEFQFGSLLLSKDKLNRNNSAIYKQDLTIVNTSTFPVNVNAFLHESGTKTVWTIENNSLEIDPNEKATVTIGFNPISVELYRNTLSIFVKDNPEPLIFPITGEGCSPNIEISSTNIDFEKLLLNQERTMKLELTNKGKIGAFWRIKGGSNALGNNLTISSTEGQLKPSKTSSIEFTFGSPKPVIVKKSIQIDILDQNQSKVFMSHHVNLQAEAFDVSFELCFPKNLTHLMFGSVKVGQSKYLCCTLRNHGRYPAKYKLAVNGKSKVSSLIKVDPAEGTLPAGEKGVSLNFTFNSNKPLKLSNSRGINLHVFDSNTGTNEETAVIPIPVSVESVYSKFSFEPENDTIQFGIVQLNTNLTRELKIMNNGSFPFEFEIVPKLEITPPDFMSEIGSSGRNRFNGRAKNQKKTSQTVGKQKKSNGKEFPIGPFVVSTSAGKVEPNSSITVPIHLNSGNDGQFENHVVVKVSDTDPNSDDFEGRPFKLLGSCVVPGLLASDYEKIFPGQHLCLRYDLKKIETMAFLEDEQIFHFTPLLVNQKNSVEVALINANPISCAVDLSLKPKSSTASHFPFDLSDKFVTIEGNSKFTITVTFSPLECGPFYGLFEAVVKGGTNPKTKSIKFGVEGVGALPSVTIQPPSEMTSTRSTIINFGKTLVDFKKEKTIGILNDGVIPATVTIKATQKDDDFQLNLFEKDSKSACTLTKTIKKNSNLINSSKRRTTRKSRSKDKEADVVNNICHEFLLLPGKQQTLHVCYSPLLTRKGQFHITIEVKDNSQKDISLTFIGEGYSEDVIFESLVGDEDNDIIFRDNVVGQKQQLSFMMHNVSSNNVRFAWFNSSDFTFSPRVGHLKCHSKKEVTVTFLTEKPVTYNSFSASCQWSKIEYQESDPPEWDDSMQQVSFVQRNMLIPGGYGQFTEANTRATSTKSNLTEVGKLQRTKRQTATNRNKNSTKNSLAETSVVFVSSKGPEFDLIKVVEIKPEPLFEVIPGRRKDLVLKINAVSDTIKYEIDTSEIEFATTMMFETRVSYIKIKNVSKIRFEYKWNTSLFGSLRTDYAQMMKSPFSVEPSSGFIEPDESATFQIMFSPKEVDDFTSHVICEIPQLTNSQKQPEIYVTGRSRRPICHLDLETSDYLSAGRRHPDYTDNLPENVKVMEILSKGIGEKSIKQFQIINTTGAPYEIVWSKIPSLNSGNTDEDPISCVTQRVVISSGRRHNAAFIYMPNSVKTVESLWEFRIPEHGVTIPLLVYHCRFLYCINFEIIVEFFDPVIIEMIFYYPSISTQLTTNKTDVYILKGEPTKLKIYTSINNKKFYLCKKKSDKCDQIKLEFIEVTNDSLTSNETQAQVTRGIAFIQASIDKKKKKILRTIITNKK</sequence>
<feature type="region of interest" description="Disordered" evidence="1">
    <location>
        <begin position="1669"/>
        <end position="1690"/>
    </location>
</feature>
<dbReference type="Proteomes" id="UP001470230">
    <property type="component" value="Unassembled WGS sequence"/>
</dbReference>
<feature type="compositionally biased region" description="Low complexity" evidence="1">
    <location>
        <begin position="1669"/>
        <end position="1678"/>
    </location>
</feature>
<feature type="compositionally biased region" description="Polar residues" evidence="1">
    <location>
        <begin position="2844"/>
        <end position="2854"/>
    </location>
</feature>
<dbReference type="PANTHER" id="PTHR23053">
    <property type="entry name" value="DLEC1 DELETED IN LUNG AND ESOPHAGEAL CANCER 1"/>
    <property type="match status" value="1"/>
</dbReference>
<organism evidence="2 3">
    <name type="scientific">Tritrichomonas musculus</name>
    <dbReference type="NCBI Taxonomy" id="1915356"/>
    <lineage>
        <taxon>Eukaryota</taxon>
        <taxon>Metamonada</taxon>
        <taxon>Parabasalia</taxon>
        <taxon>Tritrichomonadida</taxon>
        <taxon>Tritrichomonadidae</taxon>
        <taxon>Tritrichomonas</taxon>
    </lineage>
</organism>
<gene>
    <name evidence="2" type="ORF">M9Y10_011271</name>
</gene>
<name>A0ABR2IJ35_9EUKA</name>
<evidence type="ECO:0000313" key="3">
    <source>
        <dbReference type="Proteomes" id="UP001470230"/>
    </source>
</evidence>
<dbReference type="InterPro" id="IPR013783">
    <property type="entry name" value="Ig-like_fold"/>
</dbReference>
<dbReference type="PANTHER" id="PTHR23053:SF0">
    <property type="entry name" value="HYDROCEPHALUS-INDUCING PROTEIN HOMOLOG"/>
    <property type="match status" value="1"/>
</dbReference>
<feature type="region of interest" description="Disordered" evidence="1">
    <location>
        <begin position="2300"/>
        <end position="2332"/>
    </location>
</feature>
<dbReference type="EMBL" id="JAPFFF010000017">
    <property type="protein sequence ID" value="KAK8863584.1"/>
    <property type="molecule type" value="Genomic_DNA"/>
</dbReference>
<comment type="caution">
    <text evidence="2">The sequence shown here is derived from an EMBL/GenBank/DDBJ whole genome shotgun (WGS) entry which is preliminary data.</text>
</comment>
<dbReference type="Gene3D" id="2.60.40.10">
    <property type="entry name" value="Immunoglobulins"/>
    <property type="match status" value="19"/>
</dbReference>
<feature type="region of interest" description="Disordered" evidence="1">
    <location>
        <begin position="2835"/>
        <end position="2854"/>
    </location>
</feature>
<dbReference type="InterPro" id="IPR027417">
    <property type="entry name" value="P-loop_NTPase"/>
</dbReference>
<evidence type="ECO:0008006" key="4">
    <source>
        <dbReference type="Google" id="ProtNLM"/>
    </source>
</evidence>
<accession>A0ABR2IJ35</accession>
<proteinExistence type="predicted"/>
<reference evidence="2 3" key="1">
    <citation type="submission" date="2024-04" db="EMBL/GenBank/DDBJ databases">
        <title>Tritrichomonas musculus Genome.</title>
        <authorList>
            <person name="Alves-Ferreira E."/>
            <person name="Grigg M."/>
            <person name="Lorenzi H."/>
            <person name="Galac M."/>
        </authorList>
    </citation>
    <scope>NUCLEOTIDE SEQUENCE [LARGE SCALE GENOMIC DNA]</scope>
    <source>
        <strain evidence="2 3">EAF2021</strain>
    </source>
</reference>
<dbReference type="InterPro" id="IPR033305">
    <property type="entry name" value="Hydin-like"/>
</dbReference>
<protein>
    <recommendedName>
        <fullName evidence="4">MSP domain-containing protein</fullName>
    </recommendedName>
</protein>
<keyword evidence="3" id="KW-1185">Reference proteome</keyword>
<evidence type="ECO:0000256" key="1">
    <source>
        <dbReference type="SAM" id="MobiDB-lite"/>
    </source>
</evidence>
<evidence type="ECO:0000313" key="2">
    <source>
        <dbReference type="EMBL" id="KAK8863584.1"/>
    </source>
</evidence>
<dbReference type="Gene3D" id="3.40.50.300">
    <property type="entry name" value="P-loop containing nucleotide triphosphate hydrolases"/>
    <property type="match status" value="1"/>
</dbReference>